<keyword evidence="1" id="KW-0175">Coiled coil</keyword>
<dbReference type="Proteomes" id="UP000320333">
    <property type="component" value="Unassembled WGS sequence"/>
</dbReference>
<feature type="compositionally biased region" description="Acidic residues" evidence="2">
    <location>
        <begin position="1"/>
        <end position="13"/>
    </location>
</feature>
<sequence>MDQQEQDATEGETLDQQLPQRPQTVPTNARPPVPSSATSNNPKTRRTSAVTRKRNDDTFFNTMGLDLRLESSSIAASTAVGGVSATQGRVDEEGLEEEDEKDASIKTKGRSKDPGSTFSRPGSGATVGSEAFFTSGDDGGASIIPRATGSITSRGSAPTTTLLQMVAYPSSTADSDAELLPENSGQLLKRELTQSRMEQLIIEYGTDANATVSAKFLDTPPPFGASDLADIIDGVMGRVAAEMGVSVQEVAGAHLPGASTRNAITVPHGGLTPAQMYLKIKTVSYANAEMGKKLERANHCISDLTGKLATAEGEKLMSSMMIDKLKKDLAAAEFRAKTAEAAVNAYNTMLEESKKKIQTASEAAGTFENSPNIVSLTLCGKTKGKKTRFHQDHERGDASSDGDLKTDSEMEFDRNEDPTRITRRVLRDTSKMLAAKKNFDPPTALSVGLNSCLDKEDKLCNQKTPMNPNARLPDKQLVSASSFRRSNKVSRLVHVAADHVNHLSNVLSAQTQQLLASRTPSEYLKTLHSQLEGMTHALHECIDALAEERRLRDKWRAKWEKASWQLKRELEQRRRETEGRESGRFRDGYLVNGLEPVAWSRAGVDVLESFLATQQIYGGSAPGAASDAAMAQRRRLVKTAPETSVRRARANEFDESVLLQCEIEEDGLRSKSACNTNRPKYKSESAVPIDANARFLLKQKLSKSDRDYQADYVPRIPTARTEIEVDYSVDKRLVDSAQSSAKSPPSTLDRTLVRMRPKKINYTIPSVSSVQPFENPLIKKTMRKKSPASAIKTHWATSDKI</sequence>
<evidence type="ECO:0000256" key="2">
    <source>
        <dbReference type="SAM" id="MobiDB-lite"/>
    </source>
</evidence>
<feature type="compositionally biased region" description="Polar residues" evidence="2">
    <location>
        <begin position="14"/>
        <end position="27"/>
    </location>
</feature>
<dbReference type="AlphaFoldDB" id="A0A507F6S0"/>
<dbReference type="OrthoDB" id="2161144at2759"/>
<feature type="compositionally biased region" description="Basic and acidic residues" evidence="2">
    <location>
        <begin position="389"/>
        <end position="421"/>
    </location>
</feature>
<feature type="compositionally biased region" description="Polar residues" evidence="2">
    <location>
        <begin position="35"/>
        <end position="50"/>
    </location>
</feature>
<organism evidence="3 4">
    <name type="scientific">Chytriomyces confervae</name>
    <dbReference type="NCBI Taxonomy" id="246404"/>
    <lineage>
        <taxon>Eukaryota</taxon>
        <taxon>Fungi</taxon>
        <taxon>Fungi incertae sedis</taxon>
        <taxon>Chytridiomycota</taxon>
        <taxon>Chytridiomycota incertae sedis</taxon>
        <taxon>Chytridiomycetes</taxon>
        <taxon>Chytridiales</taxon>
        <taxon>Chytriomycetaceae</taxon>
        <taxon>Chytriomyces</taxon>
    </lineage>
</organism>
<gene>
    <name evidence="3" type="ORF">CcCBS67573_g06005</name>
</gene>
<evidence type="ECO:0000313" key="4">
    <source>
        <dbReference type="Proteomes" id="UP000320333"/>
    </source>
</evidence>
<feature type="region of interest" description="Disordered" evidence="2">
    <location>
        <begin position="79"/>
        <end position="139"/>
    </location>
</feature>
<feature type="region of interest" description="Disordered" evidence="2">
    <location>
        <begin position="386"/>
        <end position="421"/>
    </location>
</feature>
<name>A0A507F6S0_9FUNG</name>
<feature type="compositionally biased region" description="Basic and acidic residues" evidence="2">
    <location>
        <begin position="102"/>
        <end position="113"/>
    </location>
</feature>
<feature type="region of interest" description="Disordered" evidence="2">
    <location>
        <begin position="1"/>
        <end position="59"/>
    </location>
</feature>
<proteinExistence type="predicted"/>
<feature type="coiled-coil region" evidence="1">
    <location>
        <begin position="322"/>
        <end position="363"/>
    </location>
</feature>
<dbReference type="EMBL" id="QEAP01000237">
    <property type="protein sequence ID" value="TPX71981.1"/>
    <property type="molecule type" value="Genomic_DNA"/>
</dbReference>
<protein>
    <submittedName>
        <fullName evidence="3">Uncharacterized protein</fullName>
    </submittedName>
</protein>
<keyword evidence="4" id="KW-1185">Reference proteome</keyword>
<comment type="caution">
    <text evidence="3">The sequence shown here is derived from an EMBL/GenBank/DDBJ whole genome shotgun (WGS) entry which is preliminary data.</text>
</comment>
<reference evidence="3 4" key="1">
    <citation type="journal article" date="2019" name="Sci. Rep.">
        <title>Comparative genomics of chytrid fungi reveal insights into the obligate biotrophic and pathogenic lifestyle of Synchytrium endobioticum.</title>
        <authorList>
            <person name="van de Vossenberg B.T.L.H."/>
            <person name="Warris S."/>
            <person name="Nguyen H.D.T."/>
            <person name="van Gent-Pelzer M.P.E."/>
            <person name="Joly D.L."/>
            <person name="van de Geest H.C."/>
            <person name="Bonants P.J.M."/>
            <person name="Smith D.S."/>
            <person name="Levesque C.A."/>
            <person name="van der Lee T.A.J."/>
        </authorList>
    </citation>
    <scope>NUCLEOTIDE SEQUENCE [LARGE SCALE GENOMIC DNA]</scope>
    <source>
        <strain evidence="3 4">CBS 675.73</strain>
    </source>
</reference>
<evidence type="ECO:0000313" key="3">
    <source>
        <dbReference type="EMBL" id="TPX71981.1"/>
    </source>
</evidence>
<evidence type="ECO:0000256" key="1">
    <source>
        <dbReference type="SAM" id="Coils"/>
    </source>
</evidence>
<accession>A0A507F6S0</accession>